<dbReference type="EMBL" id="CAFAAI010000265">
    <property type="protein sequence ID" value="CAB4808543.1"/>
    <property type="molecule type" value="Genomic_DNA"/>
</dbReference>
<evidence type="ECO:0000259" key="1">
    <source>
        <dbReference type="Pfam" id="PF00884"/>
    </source>
</evidence>
<sequence>MRILFVDIDTLRPDHLGCYGYHRNTSPNIDSVAARGVRFTNVYASDVPCLPSRTALTTGMFGIRNGVANHGGAAADLASAGAKRGFFSQIATGSLPSTLMRAGYHTASISSFPLRHGAWWWTAGFMETMNLMRGFGAERADQVLPGALDWLDRRGSDDSWFLHVHLWDPHTPYNTPEEYGNPFESEPAPAWHTEDVRARNWLLPGPHSAQEPWGFKPDEWGPPPPRHPWNLSNSHEVKQMFDGYDVGIRYADDAVGRLLAKLDDLGVLDDTAILISSDHGEAFGELGVYADHMAADEATAHIPAVLAWPGVPASVQNGLAYHLDIAATITDLAGARVPSHWDGVSLRSDIESGANSAGREHLILSQGAWTCQRGVRTGDHLYLRTLHDGYHAAWDPEMLFDVAADPHEQTNLMSSHAPIAAAAAARNILDQWTTEQMQRSFAPRDPMQTILDEGGPFHIRGHLPEYLTRLRATDRAEWASKIETTLR</sequence>
<dbReference type="PANTHER" id="PTHR43751:SF3">
    <property type="entry name" value="SULFATASE N-TERMINAL DOMAIN-CONTAINING PROTEIN"/>
    <property type="match status" value="1"/>
</dbReference>
<evidence type="ECO:0000313" key="2">
    <source>
        <dbReference type="EMBL" id="CAB4808543.1"/>
    </source>
</evidence>
<dbReference type="CDD" id="cd16148">
    <property type="entry name" value="sulfatase_like"/>
    <property type="match status" value="1"/>
</dbReference>
<dbReference type="Pfam" id="PF00884">
    <property type="entry name" value="Sulfatase"/>
    <property type="match status" value="1"/>
</dbReference>
<reference evidence="2" key="1">
    <citation type="submission" date="2020-05" db="EMBL/GenBank/DDBJ databases">
        <authorList>
            <person name="Chiriac C."/>
            <person name="Salcher M."/>
            <person name="Ghai R."/>
            <person name="Kavagutti S V."/>
        </authorList>
    </citation>
    <scope>NUCLEOTIDE SEQUENCE</scope>
</reference>
<dbReference type="InterPro" id="IPR017850">
    <property type="entry name" value="Alkaline_phosphatase_core_sf"/>
</dbReference>
<name>A0A6J6YJR3_9ZZZZ</name>
<dbReference type="SUPFAM" id="SSF53649">
    <property type="entry name" value="Alkaline phosphatase-like"/>
    <property type="match status" value="1"/>
</dbReference>
<dbReference type="InterPro" id="IPR052701">
    <property type="entry name" value="GAG_Ulvan_Degrading_Sulfatases"/>
</dbReference>
<accession>A0A6J6YJR3</accession>
<dbReference type="PANTHER" id="PTHR43751">
    <property type="entry name" value="SULFATASE"/>
    <property type="match status" value="1"/>
</dbReference>
<feature type="domain" description="Sulfatase N-terminal" evidence="1">
    <location>
        <begin position="3"/>
        <end position="335"/>
    </location>
</feature>
<proteinExistence type="predicted"/>
<protein>
    <submittedName>
        <fullName evidence="2">Unannotated protein</fullName>
    </submittedName>
</protein>
<dbReference type="Gene3D" id="3.40.720.10">
    <property type="entry name" value="Alkaline Phosphatase, subunit A"/>
    <property type="match status" value="1"/>
</dbReference>
<organism evidence="2">
    <name type="scientific">freshwater metagenome</name>
    <dbReference type="NCBI Taxonomy" id="449393"/>
    <lineage>
        <taxon>unclassified sequences</taxon>
        <taxon>metagenomes</taxon>
        <taxon>ecological metagenomes</taxon>
    </lineage>
</organism>
<dbReference type="AlphaFoldDB" id="A0A6J6YJR3"/>
<gene>
    <name evidence="2" type="ORF">UFOPK2992_01421</name>
</gene>
<dbReference type="InterPro" id="IPR000917">
    <property type="entry name" value="Sulfatase_N"/>
</dbReference>